<evidence type="ECO:0000256" key="4">
    <source>
        <dbReference type="ARBA" id="ARBA00023125"/>
    </source>
</evidence>
<evidence type="ECO:0000256" key="3">
    <source>
        <dbReference type="ARBA" id="ARBA00023015"/>
    </source>
</evidence>
<comment type="similarity">
    <text evidence="1">In the C-terminal section; belongs to the class-I pyridoxal-phosphate-dependent aminotransferase family.</text>
</comment>
<evidence type="ECO:0000256" key="1">
    <source>
        <dbReference type="ARBA" id="ARBA00005384"/>
    </source>
</evidence>
<dbReference type="InterPro" id="IPR036388">
    <property type="entry name" value="WH-like_DNA-bd_sf"/>
</dbReference>
<keyword evidence="5" id="KW-0804">Transcription</keyword>
<dbReference type="PROSITE" id="PS50949">
    <property type="entry name" value="HTH_GNTR"/>
    <property type="match status" value="1"/>
</dbReference>
<protein>
    <submittedName>
        <fullName evidence="7">PLP-dependent aminotransferase family protein</fullName>
    </submittedName>
</protein>
<dbReference type="Pfam" id="PF00155">
    <property type="entry name" value="Aminotran_1_2"/>
    <property type="match status" value="1"/>
</dbReference>
<evidence type="ECO:0000256" key="5">
    <source>
        <dbReference type="ARBA" id="ARBA00023163"/>
    </source>
</evidence>
<dbReference type="GO" id="GO:0008483">
    <property type="term" value="F:transaminase activity"/>
    <property type="evidence" value="ECO:0007669"/>
    <property type="project" value="UniProtKB-KW"/>
</dbReference>
<keyword evidence="7" id="KW-0032">Aminotransferase</keyword>
<dbReference type="Gene3D" id="3.40.640.10">
    <property type="entry name" value="Type I PLP-dependent aspartate aminotransferase-like (Major domain)"/>
    <property type="match status" value="1"/>
</dbReference>
<feature type="domain" description="HTH gntR-type" evidence="6">
    <location>
        <begin position="16"/>
        <end position="84"/>
    </location>
</feature>
<evidence type="ECO:0000313" key="8">
    <source>
        <dbReference type="Proteomes" id="UP001595528"/>
    </source>
</evidence>
<dbReference type="InterPro" id="IPR051446">
    <property type="entry name" value="HTH_trans_reg/aminotransferase"/>
</dbReference>
<sequence length="460" mass="48033">MRLTSPWTARLADIDGSASERLVAALEEDIVAGRLPAGARLPAHRDLAWRLGIAVATVTKAYRQLERRGLVASMRGRATFVADAPPHAREMVDLATNVPPLALSDRLLSATLTDLAKRLDAARFGTYMPPAGSAGHRAALARWLGAGRFAVDADRLLLCNGAQHALSIALAASCPPGTPLLTEALTYPGAVLLARLNGWPLHGLPVDGQGLRPDGLRDRLAALAGRGPKPVLYLTPTLHNPTAATMGAARRREIAVLCRRHDLTIVEDDVYGALAPDAPPPLAALAPERVLHVTGLSKCLSPGLRIGALLAPQPMLGACLAALQASCTMAAPLSCLIMERWLLDGTADGVCAAVRREAAHRTGLAAAALDLPAPARPGFHLWLPMPAPAARRLREAAMTAGLLLGDPDSMTAAGDDTTATTGLRICLGSPAVESLQAAIDQLAVLRERSVDASPAGRALV</sequence>
<name>A0ABV7KUH9_9PROT</name>
<reference evidence="8" key="1">
    <citation type="journal article" date="2019" name="Int. J. Syst. Evol. Microbiol.">
        <title>The Global Catalogue of Microorganisms (GCM) 10K type strain sequencing project: providing services to taxonomists for standard genome sequencing and annotation.</title>
        <authorList>
            <consortium name="The Broad Institute Genomics Platform"/>
            <consortium name="The Broad Institute Genome Sequencing Center for Infectious Disease"/>
            <person name="Wu L."/>
            <person name="Ma J."/>
        </authorList>
    </citation>
    <scope>NUCLEOTIDE SEQUENCE [LARGE SCALE GENOMIC DNA]</scope>
    <source>
        <strain evidence="8">KCTC 42964</strain>
    </source>
</reference>
<dbReference type="RefSeq" id="WP_379897482.1">
    <property type="nucleotide sequence ID" value="NZ_JBHRTR010000004.1"/>
</dbReference>
<keyword evidence="8" id="KW-1185">Reference proteome</keyword>
<dbReference type="InterPro" id="IPR015421">
    <property type="entry name" value="PyrdxlP-dep_Trfase_major"/>
</dbReference>
<dbReference type="InterPro" id="IPR015424">
    <property type="entry name" value="PyrdxlP-dep_Trfase"/>
</dbReference>
<dbReference type="Pfam" id="PF00392">
    <property type="entry name" value="GntR"/>
    <property type="match status" value="1"/>
</dbReference>
<dbReference type="InterPro" id="IPR000524">
    <property type="entry name" value="Tscrpt_reg_HTH_GntR"/>
</dbReference>
<accession>A0ABV7KUH9</accession>
<dbReference type="EMBL" id="JBHRTR010000004">
    <property type="protein sequence ID" value="MFC3225749.1"/>
    <property type="molecule type" value="Genomic_DNA"/>
</dbReference>
<evidence type="ECO:0000259" key="6">
    <source>
        <dbReference type="PROSITE" id="PS50949"/>
    </source>
</evidence>
<dbReference type="Proteomes" id="UP001595528">
    <property type="component" value="Unassembled WGS sequence"/>
</dbReference>
<comment type="caution">
    <text evidence="7">The sequence shown here is derived from an EMBL/GenBank/DDBJ whole genome shotgun (WGS) entry which is preliminary data.</text>
</comment>
<dbReference type="CDD" id="cd00609">
    <property type="entry name" value="AAT_like"/>
    <property type="match status" value="1"/>
</dbReference>
<dbReference type="PANTHER" id="PTHR46577">
    <property type="entry name" value="HTH-TYPE TRANSCRIPTIONAL REGULATORY PROTEIN GABR"/>
    <property type="match status" value="1"/>
</dbReference>
<dbReference type="PANTHER" id="PTHR46577:SF1">
    <property type="entry name" value="HTH-TYPE TRANSCRIPTIONAL REGULATORY PROTEIN GABR"/>
    <property type="match status" value="1"/>
</dbReference>
<organism evidence="7 8">
    <name type="scientific">Marinibaculum pumilum</name>
    <dbReference type="NCBI Taxonomy" id="1766165"/>
    <lineage>
        <taxon>Bacteria</taxon>
        <taxon>Pseudomonadati</taxon>
        <taxon>Pseudomonadota</taxon>
        <taxon>Alphaproteobacteria</taxon>
        <taxon>Rhodospirillales</taxon>
        <taxon>Rhodospirillaceae</taxon>
        <taxon>Marinibaculum</taxon>
    </lineage>
</organism>
<evidence type="ECO:0000256" key="2">
    <source>
        <dbReference type="ARBA" id="ARBA00022898"/>
    </source>
</evidence>
<gene>
    <name evidence="7" type="ORF">ACFOGJ_00805</name>
</gene>
<keyword evidence="3" id="KW-0805">Transcription regulation</keyword>
<dbReference type="SUPFAM" id="SSF53383">
    <property type="entry name" value="PLP-dependent transferases"/>
    <property type="match status" value="1"/>
</dbReference>
<dbReference type="SUPFAM" id="SSF46785">
    <property type="entry name" value="Winged helix' DNA-binding domain"/>
    <property type="match status" value="1"/>
</dbReference>
<dbReference type="Gene3D" id="1.10.10.10">
    <property type="entry name" value="Winged helix-like DNA-binding domain superfamily/Winged helix DNA-binding domain"/>
    <property type="match status" value="1"/>
</dbReference>
<dbReference type="InterPro" id="IPR036390">
    <property type="entry name" value="WH_DNA-bd_sf"/>
</dbReference>
<evidence type="ECO:0000313" key="7">
    <source>
        <dbReference type="EMBL" id="MFC3225749.1"/>
    </source>
</evidence>
<keyword evidence="2" id="KW-0663">Pyridoxal phosphate</keyword>
<proteinExistence type="inferred from homology"/>
<keyword evidence="7" id="KW-0808">Transferase</keyword>
<dbReference type="SMART" id="SM00345">
    <property type="entry name" value="HTH_GNTR"/>
    <property type="match status" value="1"/>
</dbReference>
<keyword evidence="4" id="KW-0238">DNA-binding</keyword>
<dbReference type="CDD" id="cd07377">
    <property type="entry name" value="WHTH_GntR"/>
    <property type="match status" value="1"/>
</dbReference>
<dbReference type="InterPro" id="IPR004839">
    <property type="entry name" value="Aminotransferase_I/II_large"/>
</dbReference>